<keyword evidence="3" id="KW-1185">Reference proteome</keyword>
<dbReference type="EMBL" id="CAJHNH020000209">
    <property type="protein sequence ID" value="CAG5116089.1"/>
    <property type="molecule type" value="Genomic_DNA"/>
</dbReference>
<feature type="region of interest" description="Disordered" evidence="1">
    <location>
        <begin position="118"/>
        <end position="290"/>
    </location>
</feature>
<dbReference type="AlphaFoldDB" id="A0A8S3YFX0"/>
<feature type="compositionally biased region" description="Polar residues" evidence="1">
    <location>
        <begin position="417"/>
        <end position="428"/>
    </location>
</feature>
<evidence type="ECO:0000313" key="2">
    <source>
        <dbReference type="EMBL" id="CAG5116089.1"/>
    </source>
</evidence>
<dbReference type="Proteomes" id="UP000678393">
    <property type="component" value="Unassembled WGS sequence"/>
</dbReference>
<accession>A0A8S3YFX0</accession>
<evidence type="ECO:0000256" key="1">
    <source>
        <dbReference type="SAM" id="MobiDB-lite"/>
    </source>
</evidence>
<name>A0A8S3YFX0_9EUPU</name>
<feature type="non-terminal residue" evidence="2">
    <location>
        <position position="1"/>
    </location>
</feature>
<protein>
    <submittedName>
        <fullName evidence="2">Uncharacterized protein</fullName>
    </submittedName>
</protein>
<evidence type="ECO:0000313" key="3">
    <source>
        <dbReference type="Proteomes" id="UP000678393"/>
    </source>
</evidence>
<reference evidence="2" key="1">
    <citation type="submission" date="2021-04" db="EMBL/GenBank/DDBJ databases">
        <authorList>
            <consortium name="Molecular Ecology Group"/>
        </authorList>
    </citation>
    <scope>NUCLEOTIDE SEQUENCE</scope>
</reference>
<comment type="caution">
    <text evidence="2">The sequence shown here is derived from an EMBL/GenBank/DDBJ whole genome shotgun (WGS) entry which is preliminary data.</text>
</comment>
<feature type="compositionally biased region" description="Acidic residues" evidence="1">
    <location>
        <begin position="1"/>
        <end position="25"/>
    </location>
</feature>
<organism evidence="2 3">
    <name type="scientific">Candidula unifasciata</name>
    <dbReference type="NCBI Taxonomy" id="100452"/>
    <lineage>
        <taxon>Eukaryota</taxon>
        <taxon>Metazoa</taxon>
        <taxon>Spiralia</taxon>
        <taxon>Lophotrochozoa</taxon>
        <taxon>Mollusca</taxon>
        <taxon>Gastropoda</taxon>
        <taxon>Heterobranchia</taxon>
        <taxon>Euthyneura</taxon>
        <taxon>Panpulmonata</taxon>
        <taxon>Eupulmonata</taxon>
        <taxon>Stylommatophora</taxon>
        <taxon>Helicina</taxon>
        <taxon>Helicoidea</taxon>
        <taxon>Geomitridae</taxon>
        <taxon>Candidula</taxon>
    </lineage>
</organism>
<gene>
    <name evidence="2" type="ORF">CUNI_LOCUS1647</name>
</gene>
<feature type="region of interest" description="Disordered" evidence="1">
    <location>
        <begin position="1"/>
        <end position="52"/>
    </location>
</feature>
<feature type="non-terminal residue" evidence="2">
    <location>
        <position position="466"/>
    </location>
</feature>
<feature type="region of interest" description="Disordered" evidence="1">
    <location>
        <begin position="346"/>
        <end position="466"/>
    </location>
</feature>
<feature type="compositionally biased region" description="Low complexity" evidence="1">
    <location>
        <begin position="382"/>
        <end position="392"/>
    </location>
</feature>
<feature type="compositionally biased region" description="Low complexity" evidence="1">
    <location>
        <begin position="188"/>
        <end position="211"/>
    </location>
</feature>
<dbReference type="OrthoDB" id="6162165at2759"/>
<feature type="compositionally biased region" description="Basic and acidic residues" evidence="1">
    <location>
        <begin position="365"/>
        <end position="380"/>
    </location>
</feature>
<sequence>PVFEDENDEISVEGMDVSDMEDEEETVRPAAPTPRGPTQMALKPRPPPRRRPDILMTTSPPLPVHNKSYLFYFYSHQGNHFDPVLGNRNNNSLHLNPQKLKQKLAQQIEFEDMISGFDQRGRFGPQQARPQARVPPTPMFKPSRGGPVPTPPSATPQRPHMIRHQQPLPSSVSHAAPPPHQQSHDRLSPSSRESPSLSSQSSDLQQHSSRSPGDRPYSGNNIQPPGILEGFRIPPPALSPLQNAPKPPDLDMFDRKIKKKRKKEKRDGNISPQKPENPSDIPPPFGLAAPLHPHIRVNHAAIPFPKFARGAPQISESRYVDENLEDNEEPPIVKGFAVPLREGVTKSAKPRYRNDVSAAEEAEKEEVHEAVSVDQEEKRIQSSSSAVDDASAGPFIPPPPSFRGVPRSGMARPLGQSVPQDSKSSRIILTSAKPPLPKNRLSTKSSSPRPPPTSGRAGHKSSSPTS</sequence>
<proteinExistence type="predicted"/>